<evidence type="ECO:0000313" key="2">
    <source>
        <dbReference type="EMBL" id="BBO71056.1"/>
    </source>
</evidence>
<evidence type="ECO:0000256" key="1">
    <source>
        <dbReference type="SAM" id="Phobius"/>
    </source>
</evidence>
<gene>
    <name evidence="2" type="ORF">DSCA_49860</name>
</gene>
<accession>A0A5K7YPB8</accession>
<dbReference type="KEGG" id="dalk:DSCA_49860"/>
<protein>
    <submittedName>
        <fullName evidence="2">Uncharacterized protein</fullName>
    </submittedName>
</protein>
<keyword evidence="1" id="KW-0472">Membrane</keyword>
<name>A0A5K7YPB8_9BACT</name>
<evidence type="ECO:0000313" key="3">
    <source>
        <dbReference type="Proteomes" id="UP000427906"/>
    </source>
</evidence>
<dbReference type="OrthoDB" id="39521at2"/>
<feature type="transmembrane region" description="Helical" evidence="1">
    <location>
        <begin position="32"/>
        <end position="52"/>
    </location>
</feature>
<reference evidence="2 3" key="1">
    <citation type="submission" date="2019-11" db="EMBL/GenBank/DDBJ databases">
        <title>Comparative genomics of hydrocarbon-degrading Desulfosarcina strains.</title>
        <authorList>
            <person name="Watanabe M."/>
            <person name="Kojima H."/>
            <person name="Fukui M."/>
        </authorList>
    </citation>
    <scope>NUCLEOTIDE SEQUENCE [LARGE SCALE GENOMIC DNA]</scope>
    <source>
        <strain evidence="2 3">PL12</strain>
    </source>
</reference>
<dbReference type="AlphaFoldDB" id="A0A5K7YPB8"/>
<keyword evidence="1" id="KW-0812">Transmembrane</keyword>
<keyword evidence="3" id="KW-1185">Reference proteome</keyword>
<sequence>MISNHPHPKRANANSSFGASATSHGNIWRRGCFWGLGPSGTVFFLCLFVLFLTGGCGGSDSSTSPADVLTDAEWFGFRDGDGQWQEIQTPETQIFRFDDTTTGTYVTNSEGRYSLVALHADASSQQVTLLALQSTVDESPELNISSFLSDDESADLGVTISGIDYGYLANIFVADEETGMSMDGSTMFSFDPGTYDLVVTRSEDYTALPTHLFARHDMELQAEPTGGQSIDVSLDPVDLIQLSDQYTISVDSVHKLDDGEVYLLTANGTMASLGYTSISSGDPKELYYKGLPFAFTSDVDWQEDLYIVELSLEPIEDSTIYYFQGFDMAGNLTVTPPGVFDGTLATDTSTGYLLPGLVANAYAGAIGYTVQYEVSGNGINYVTACYTTKGWLDELSEIEFFMPALHEADGWDTKWSIPESGTMDWEAYVSVQAGSNDVTFANLIEWVLMDTPRVDNGSWFASIANWFGGGSGEPL</sequence>
<dbReference type="EMBL" id="AP021874">
    <property type="protein sequence ID" value="BBO71056.1"/>
    <property type="molecule type" value="Genomic_DNA"/>
</dbReference>
<proteinExistence type="predicted"/>
<dbReference type="Proteomes" id="UP000427906">
    <property type="component" value="Chromosome"/>
</dbReference>
<dbReference type="RefSeq" id="WP_155318947.1">
    <property type="nucleotide sequence ID" value="NZ_AP021874.1"/>
</dbReference>
<organism evidence="2 3">
    <name type="scientific">Desulfosarcina alkanivorans</name>
    <dbReference type="NCBI Taxonomy" id="571177"/>
    <lineage>
        <taxon>Bacteria</taxon>
        <taxon>Pseudomonadati</taxon>
        <taxon>Thermodesulfobacteriota</taxon>
        <taxon>Desulfobacteria</taxon>
        <taxon>Desulfobacterales</taxon>
        <taxon>Desulfosarcinaceae</taxon>
        <taxon>Desulfosarcina</taxon>
    </lineage>
</organism>
<keyword evidence="1" id="KW-1133">Transmembrane helix</keyword>